<keyword evidence="1" id="KW-0732">Signal</keyword>
<reference evidence="2" key="1">
    <citation type="submission" date="2020-07" db="EMBL/GenBank/DDBJ databases">
        <title>Multicomponent nature underlies the extraordinary mechanical properties of spider dragline silk.</title>
        <authorList>
            <person name="Kono N."/>
            <person name="Nakamura H."/>
            <person name="Mori M."/>
            <person name="Yoshida Y."/>
            <person name="Ohtoshi R."/>
            <person name="Malay A.D."/>
            <person name="Moran D.A.P."/>
            <person name="Tomita M."/>
            <person name="Numata K."/>
            <person name="Arakawa K."/>
        </authorList>
    </citation>
    <scope>NUCLEOTIDE SEQUENCE</scope>
</reference>
<evidence type="ECO:0000313" key="2">
    <source>
        <dbReference type="EMBL" id="GFQ80375.1"/>
    </source>
</evidence>
<gene>
    <name evidence="2" type="ORF">TNCT_440431</name>
</gene>
<keyword evidence="3" id="KW-1185">Reference proteome</keyword>
<feature type="chain" id="PRO_5036491721" evidence="1">
    <location>
        <begin position="19"/>
        <end position="130"/>
    </location>
</feature>
<feature type="signal peptide" evidence="1">
    <location>
        <begin position="1"/>
        <end position="18"/>
    </location>
</feature>
<accession>A0A8X6KMC3</accession>
<sequence length="130" mass="15184">MKLFCAVLLIGFLGVVSCDMKCMQTKLSQCFATLALRYFRNPICRTMYDKIVTQIRNLESLSVDTKTYANLLTPIIIKLLPSDLALDFKRKTVDENWSLQTLLDFLRKELLSKERAKLINSERKNRRENF</sequence>
<proteinExistence type="predicted"/>
<dbReference type="AlphaFoldDB" id="A0A8X6KMC3"/>
<name>A0A8X6KMC3_TRICU</name>
<protein>
    <submittedName>
        <fullName evidence="2">Uncharacterized protein</fullName>
    </submittedName>
</protein>
<dbReference type="OrthoDB" id="10478966at2759"/>
<dbReference type="EMBL" id="BMAO01002389">
    <property type="protein sequence ID" value="GFQ80375.1"/>
    <property type="molecule type" value="Genomic_DNA"/>
</dbReference>
<dbReference type="Proteomes" id="UP000887116">
    <property type="component" value="Unassembled WGS sequence"/>
</dbReference>
<evidence type="ECO:0000313" key="3">
    <source>
        <dbReference type="Proteomes" id="UP000887116"/>
    </source>
</evidence>
<comment type="caution">
    <text evidence="2">The sequence shown here is derived from an EMBL/GenBank/DDBJ whole genome shotgun (WGS) entry which is preliminary data.</text>
</comment>
<organism evidence="2 3">
    <name type="scientific">Trichonephila clavata</name>
    <name type="common">Joro spider</name>
    <name type="synonym">Nephila clavata</name>
    <dbReference type="NCBI Taxonomy" id="2740835"/>
    <lineage>
        <taxon>Eukaryota</taxon>
        <taxon>Metazoa</taxon>
        <taxon>Ecdysozoa</taxon>
        <taxon>Arthropoda</taxon>
        <taxon>Chelicerata</taxon>
        <taxon>Arachnida</taxon>
        <taxon>Araneae</taxon>
        <taxon>Araneomorphae</taxon>
        <taxon>Entelegynae</taxon>
        <taxon>Araneoidea</taxon>
        <taxon>Nephilidae</taxon>
        <taxon>Trichonephila</taxon>
    </lineage>
</organism>
<evidence type="ECO:0000256" key="1">
    <source>
        <dbReference type="SAM" id="SignalP"/>
    </source>
</evidence>
<dbReference type="PROSITE" id="PS51257">
    <property type="entry name" value="PROKAR_LIPOPROTEIN"/>
    <property type="match status" value="1"/>
</dbReference>